<gene>
    <name evidence="1" type="ORF">RHOBADRAFT_51989</name>
</gene>
<dbReference type="InterPro" id="IPR011333">
    <property type="entry name" value="SKP1/BTB/POZ_sf"/>
</dbReference>
<dbReference type="OrthoDB" id="2523671at2759"/>
<accession>A0A194S8H0</accession>
<protein>
    <recommendedName>
        <fullName evidence="3">BTB domain-containing protein</fullName>
    </recommendedName>
</protein>
<sequence>MPTVSASLKCSQRTPTSAPAKLAGLTGSFRATFGGSLGLPDSGLAVKLEWDSVEPVKILSGTIVHMGDYLYGRLEYPDGKCTLRESWFPPTRRGSIVLQTNATSSVDYTVALAIATPDYGLFTWERKIADIEKQTSPASLALEAAASHMTTLTHGQAPNNVCLDFLQLGRQLWASETSLVQISPHFKDILSSEFAEGTSSIADLSIKAAEHISYEFGDSDAETDAVDLASSREKDHQKPLAPFKRIPINDVPYSTYLAVLIWAQTSHITFAPLLSTFRRPGVDDAAASGARQDAVRALAETKSPLLPVPVSPKSVYRLADYLSLAPLKKLALNNLVSQLKPEIAAYELYSDVACGYDDVRDAVLEYVVEHWSEVKVSAATRAVEAAARELPLGAASTAMLLARRLTSK</sequence>
<evidence type="ECO:0000313" key="1">
    <source>
        <dbReference type="EMBL" id="KPV77023.1"/>
    </source>
</evidence>
<name>A0A194S8H0_RHOGW</name>
<dbReference type="AlphaFoldDB" id="A0A194S8H0"/>
<dbReference type="RefSeq" id="XP_018273072.1">
    <property type="nucleotide sequence ID" value="XM_018416114.1"/>
</dbReference>
<dbReference type="EMBL" id="KQ474075">
    <property type="protein sequence ID" value="KPV77023.1"/>
    <property type="molecule type" value="Genomic_DNA"/>
</dbReference>
<dbReference type="STRING" id="578459.A0A194S8H0"/>
<keyword evidence="2" id="KW-1185">Reference proteome</keyword>
<evidence type="ECO:0000313" key="2">
    <source>
        <dbReference type="Proteomes" id="UP000053890"/>
    </source>
</evidence>
<organism evidence="1 2">
    <name type="scientific">Rhodotorula graminis (strain WP1)</name>
    <dbReference type="NCBI Taxonomy" id="578459"/>
    <lineage>
        <taxon>Eukaryota</taxon>
        <taxon>Fungi</taxon>
        <taxon>Dikarya</taxon>
        <taxon>Basidiomycota</taxon>
        <taxon>Pucciniomycotina</taxon>
        <taxon>Microbotryomycetes</taxon>
        <taxon>Sporidiobolales</taxon>
        <taxon>Sporidiobolaceae</taxon>
        <taxon>Rhodotorula</taxon>
    </lineage>
</organism>
<proteinExistence type="predicted"/>
<dbReference type="GeneID" id="28976562"/>
<reference evidence="1 2" key="1">
    <citation type="journal article" date="2015" name="Front. Microbiol.">
        <title>Genome sequence of the plant growth promoting endophytic yeast Rhodotorula graminis WP1.</title>
        <authorList>
            <person name="Firrincieli A."/>
            <person name="Otillar R."/>
            <person name="Salamov A."/>
            <person name="Schmutz J."/>
            <person name="Khan Z."/>
            <person name="Redman R.S."/>
            <person name="Fleck N.D."/>
            <person name="Lindquist E."/>
            <person name="Grigoriev I.V."/>
            <person name="Doty S.L."/>
        </authorList>
    </citation>
    <scope>NUCLEOTIDE SEQUENCE [LARGE SCALE GENOMIC DNA]</scope>
    <source>
        <strain evidence="1 2">WP1</strain>
    </source>
</reference>
<dbReference type="Proteomes" id="UP000053890">
    <property type="component" value="Unassembled WGS sequence"/>
</dbReference>
<dbReference type="Gene3D" id="3.30.710.10">
    <property type="entry name" value="Potassium Channel Kv1.1, Chain A"/>
    <property type="match status" value="1"/>
</dbReference>
<evidence type="ECO:0008006" key="3">
    <source>
        <dbReference type="Google" id="ProtNLM"/>
    </source>
</evidence>